<feature type="transmembrane region" description="Helical" evidence="9">
    <location>
        <begin position="459"/>
        <end position="476"/>
    </location>
</feature>
<dbReference type="Proteomes" id="UP000811619">
    <property type="component" value="Unassembled WGS sequence"/>
</dbReference>
<feature type="transmembrane region" description="Helical" evidence="9">
    <location>
        <begin position="488"/>
        <end position="510"/>
    </location>
</feature>
<feature type="transmembrane region" description="Helical" evidence="9">
    <location>
        <begin position="247"/>
        <end position="272"/>
    </location>
</feature>
<dbReference type="AlphaFoldDB" id="A0A8K0JAH1"/>
<sequence>MPAAVSSTSCRASSPSLSTCPSAFPLTSDSCPSTLAVGATKSSFVSVADSRSDISPSVASALTTSSNSSSRNAAHSGVPANDIEMEPIPGHRRRKSSLMNPVGGHSYPAIASSGRPITHNARSQAPSTLLGETKEHGDTSGRPAEPSSSREGSGRDSSSDEDVQDDEEMGLTSKDRARKQKKRRKNMLLDNRIVREKNLSADEKKEADRHFVRNLFINGCLILLWYFFSLSISLYNKWMFDKDHLNFAFPLFTTSTHMLVQFILSALVLTFVPSLRPKAAHNPDGGRARHDAEPTGSIMSKMFYFTRIAPCGVATSLDVGLGNTSLKFISLTFYTMCKSSSLAFVLLFAFIFRLETPTWRLVAIITVMTFGVILMVFGEIEFKLGGFVLVISAAFFSGLRWSLTQILLLRNPATSNPFSSILFLSPVMFVLLLALAIPVEGLGPLWEGLKLLVATWGPIWTPLFLLFPGCMAFLMIASEFALLQRTSVVTLSIAGIFKEVVTISAASLVFHDKLTSINFIGLATTIAAIAAYNYVKITKMRQEAQDEVHKRYTSALPITPIIIHSGHGTDAENDETSEESAGLLLQNAEQDVAVGAAENHHNA</sequence>
<feature type="transmembrane region" description="Helical" evidence="9">
    <location>
        <begin position="421"/>
        <end position="439"/>
    </location>
</feature>
<keyword evidence="6 9" id="KW-1133">Transmembrane helix</keyword>
<feature type="transmembrane region" description="Helical" evidence="9">
    <location>
        <begin position="328"/>
        <end position="352"/>
    </location>
</feature>
<comment type="subcellular location">
    <subcellularLocation>
        <location evidence="2">Endoplasmic reticulum membrane</location>
        <topology evidence="2">Multi-pass membrane protein</topology>
    </subcellularLocation>
</comment>
<dbReference type="InterPro" id="IPR004853">
    <property type="entry name" value="Sugar_P_trans_dom"/>
</dbReference>
<feature type="compositionally biased region" description="Low complexity" evidence="8">
    <location>
        <begin position="57"/>
        <end position="76"/>
    </location>
</feature>
<comment type="function">
    <text evidence="1">Involved in the import of GDP-mannose from the cytoplasm into the Golgi lumen.</text>
</comment>
<feature type="transmembrane region" description="Helical" evidence="9">
    <location>
        <begin position="215"/>
        <end position="235"/>
    </location>
</feature>
<evidence type="ECO:0000313" key="12">
    <source>
        <dbReference type="Proteomes" id="UP000811619"/>
    </source>
</evidence>
<proteinExistence type="inferred from homology"/>
<keyword evidence="7 9" id="KW-0472">Membrane</keyword>
<feature type="compositionally biased region" description="Acidic residues" evidence="8">
    <location>
        <begin position="159"/>
        <end position="169"/>
    </location>
</feature>
<feature type="domain" description="Sugar phosphate transporter" evidence="10">
    <location>
        <begin position="219"/>
        <end position="533"/>
    </location>
</feature>
<comment type="subunit">
    <text evidence="4">Homooligomer.</text>
</comment>
<evidence type="ECO:0000259" key="10">
    <source>
        <dbReference type="Pfam" id="PF03151"/>
    </source>
</evidence>
<protein>
    <recommendedName>
        <fullName evidence="10">Sugar phosphate transporter domain-containing protein</fullName>
    </recommendedName>
</protein>
<comment type="caution">
    <text evidence="11">The sequence shown here is derived from an EMBL/GenBank/DDBJ whole genome shotgun (WGS) entry which is preliminary data.</text>
</comment>
<evidence type="ECO:0000256" key="4">
    <source>
        <dbReference type="ARBA" id="ARBA00011182"/>
    </source>
</evidence>
<evidence type="ECO:0000256" key="3">
    <source>
        <dbReference type="ARBA" id="ARBA00010425"/>
    </source>
</evidence>
<dbReference type="GO" id="GO:0005789">
    <property type="term" value="C:endoplasmic reticulum membrane"/>
    <property type="evidence" value="ECO:0007669"/>
    <property type="project" value="UniProtKB-SubCell"/>
</dbReference>
<dbReference type="OrthoDB" id="18894at2759"/>
<reference evidence="11" key="1">
    <citation type="journal article" date="2020" name="bioRxiv">
        <title>Whole genome comparisons of ergot fungi reveals the divergence and evolution of species within the genus Claviceps are the result of varying mechanisms driving genome evolution and host range expansion.</title>
        <authorList>
            <person name="Wyka S.A."/>
            <person name="Mondo S.J."/>
            <person name="Liu M."/>
            <person name="Dettman J."/>
            <person name="Nalam V."/>
            <person name="Broders K.D."/>
        </authorList>
    </citation>
    <scope>NUCLEOTIDE SEQUENCE</scope>
    <source>
        <strain evidence="11">CCC 489</strain>
    </source>
</reference>
<evidence type="ECO:0000256" key="6">
    <source>
        <dbReference type="ARBA" id="ARBA00022989"/>
    </source>
</evidence>
<keyword evidence="12" id="KW-1185">Reference proteome</keyword>
<feature type="transmembrane region" description="Helical" evidence="9">
    <location>
        <begin position="384"/>
        <end position="409"/>
    </location>
</feature>
<organism evidence="11 12">
    <name type="scientific">Claviceps africana</name>
    <dbReference type="NCBI Taxonomy" id="83212"/>
    <lineage>
        <taxon>Eukaryota</taxon>
        <taxon>Fungi</taxon>
        <taxon>Dikarya</taxon>
        <taxon>Ascomycota</taxon>
        <taxon>Pezizomycotina</taxon>
        <taxon>Sordariomycetes</taxon>
        <taxon>Hypocreomycetidae</taxon>
        <taxon>Hypocreales</taxon>
        <taxon>Clavicipitaceae</taxon>
        <taxon>Claviceps</taxon>
    </lineage>
</organism>
<feature type="region of interest" description="Disordered" evidence="8">
    <location>
        <begin position="49"/>
        <end position="184"/>
    </location>
</feature>
<feature type="region of interest" description="Disordered" evidence="8">
    <location>
        <begin position="1"/>
        <end position="20"/>
    </location>
</feature>
<feature type="transmembrane region" description="Helical" evidence="9">
    <location>
        <begin position="359"/>
        <end position="378"/>
    </location>
</feature>
<name>A0A8K0JAH1_9HYPO</name>
<evidence type="ECO:0000256" key="7">
    <source>
        <dbReference type="ARBA" id="ARBA00023136"/>
    </source>
</evidence>
<dbReference type="PANTHER" id="PTHR11132">
    <property type="entry name" value="SOLUTE CARRIER FAMILY 35"/>
    <property type="match status" value="1"/>
</dbReference>
<evidence type="ECO:0000256" key="8">
    <source>
        <dbReference type="SAM" id="MobiDB-lite"/>
    </source>
</evidence>
<gene>
    <name evidence="11" type="ORF">E4U42_000252</name>
</gene>
<accession>A0A8K0JAH1</accession>
<comment type="similarity">
    <text evidence="3">Belongs to the TPT transporter family. SLC35D subfamily.</text>
</comment>
<keyword evidence="5 9" id="KW-0812">Transmembrane</keyword>
<feature type="transmembrane region" description="Helical" evidence="9">
    <location>
        <begin position="516"/>
        <end position="535"/>
    </location>
</feature>
<dbReference type="Pfam" id="PF03151">
    <property type="entry name" value="TPT"/>
    <property type="match status" value="1"/>
</dbReference>
<dbReference type="EMBL" id="SRPY01000105">
    <property type="protein sequence ID" value="KAG5928646.1"/>
    <property type="molecule type" value="Genomic_DNA"/>
</dbReference>
<evidence type="ECO:0000256" key="9">
    <source>
        <dbReference type="SAM" id="Phobius"/>
    </source>
</evidence>
<feature type="transmembrane region" description="Helical" evidence="9">
    <location>
        <begin position="304"/>
        <end position="322"/>
    </location>
</feature>
<dbReference type="InterPro" id="IPR050186">
    <property type="entry name" value="TPT_transporter"/>
</dbReference>
<evidence type="ECO:0000256" key="5">
    <source>
        <dbReference type="ARBA" id="ARBA00022692"/>
    </source>
</evidence>
<evidence type="ECO:0000256" key="1">
    <source>
        <dbReference type="ARBA" id="ARBA00003420"/>
    </source>
</evidence>
<evidence type="ECO:0000313" key="11">
    <source>
        <dbReference type="EMBL" id="KAG5928646.1"/>
    </source>
</evidence>
<evidence type="ECO:0000256" key="2">
    <source>
        <dbReference type="ARBA" id="ARBA00004477"/>
    </source>
</evidence>